<dbReference type="InterPro" id="IPR004589">
    <property type="entry name" value="DNA_helicase_ATP-dep_RecQ"/>
</dbReference>
<dbReference type="InterPro" id="IPR044876">
    <property type="entry name" value="HRDC_dom_sf"/>
</dbReference>
<dbReference type="GO" id="GO:0043590">
    <property type="term" value="C:bacterial nucleoid"/>
    <property type="evidence" value="ECO:0007669"/>
    <property type="project" value="TreeGrafter"/>
</dbReference>
<dbReference type="GO" id="GO:0043138">
    <property type="term" value="F:3'-5' DNA helicase activity"/>
    <property type="evidence" value="ECO:0007669"/>
    <property type="project" value="UniProtKB-EC"/>
</dbReference>
<keyword evidence="7" id="KW-0378">Hydrolase</keyword>
<organism evidence="21 22">
    <name type="scientific">Cellulomonas biazotea</name>
    <dbReference type="NCBI Taxonomy" id="1709"/>
    <lineage>
        <taxon>Bacteria</taxon>
        <taxon>Bacillati</taxon>
        <taxon>Actinomycetota</taxon>
        <taxon>Actinomycetes</taxon>
        <taxon>Micrococcales</taxon>
        <taxon>Cellulomonadaceae</taxon>
        <taxon>Cellulomonas</taxon>
    </lineage>
</organism>
<evidence type="ECO:0000256" key="12">
    <source>
        <dbReference type="ARBA" id="ARBA00023172"/>
    </source>
</evidence>
<accession>A0A402DQ68</accession>
<evidence type="ECO:0000256" key="11">
    <source>
        <dbReference type="ARBA" id="ARBA00023125"/>
    </source>
</evidence>
<dbReference type="EMBL" id="BIMR01000082">
    <property type="protein sequence ID" value="GCE76236.1"/>
    <property type="molecule type" value="Genomic_DNA"/>
</dbReference>
<keyword evidence="9" id="KW-0862">Zinc</keyword>
<feature type="domain" description="Helicase C-terminal" evidence="20">
    <location>
        <begin position="336"/>
        <end position="487"/>
    </location>
</feature>
<dbReference type="PANTHER" id="PTHR13710:SF105">
    <property type="entry name" value="ATP-DEPENDENT DNA HELICASE Q1"/>
    <property type="match status" value="1"/>
</dbReference>
<feature type="region of interest" description="Disordered" evidence="17">
    <location>
        <begin position="622"/>
        <end position="652"/>
    </location>
</feature>
<evidence type="ECO:0000256" key="9">
    <source>
        <dbReference type="ARBA" id="ARBA00022833"/>
    </source>
</evidence>
<evidence type="ECO:0000259" key="20">
    <source>
        <dbReference type="PROSITE" id="PS51194"/>
    </source>
</evidence>
<dbReference type="FunFam" id="3.40.50.300:FF:000296">
    <property type="entry name" value="ATP-dependent DNA helicase RecQ"/>
    <property type="match status" value="1"/>
</dbReference>
<dbReference type="GO" id="GO:0046872">
    <property type="term" value="F:metal ion binding"/>
    <property type="evidence" value="ECO:0007669"/>
    <property type="project" value="UniProtKB-KW"/>
</dbReference>
<evidence type="ECO:0000259" key="19">
    <source>
        <dbReference type="PROSITE" id="PS51192"/>
    </source>
</evidence>
<evidence type="ECO:0000256" key="2">
    <source>
        <dbReference type="ARBA" id="ARBA00001947"/>
    </source>
</evidence>
<evidence type="ECO:0000256" key="7">
    <source>
        <dbReference type="ARBA" id="ARBA00022801"/>
    </source>
</evidence>
<dbReference type="RefSeq" id="WP_130780837.1">
    <property type="nucleotide sequence ID" value="NZ_BIMR01000082.1"/>
</dbReference>
<dbReference type="InterPro" id="IPR011545">
    <property type="entry name" value="DEAD/DEAH_box_helicase_dom"/>
</dbReference>
<keyword evidence="12" id="KW-0233">DNA recombination</keyword>
<comment type="catalytic activity">
    <reaction evidence="15">
        <text>Couples ATP hydrolysis with the unwinding of duplex DNA by translocating in the 3'-5' direction.</text>
        <dbReference type="EC" id="5.6.2.4"/>
    </reaction>
</comment>
<evidence type="ECO:0000313" key="22">
    <source>
        <dbReference type="Proteomes" id="UP000289954"/>
    </source>
</evidence>
<evidence type="ECO:0000256" key="15">
    <source>
        <dbReference type="ARBA" id="ARBA00034617"/>
    </source>
</evidence>
<dbReference type="SMART" id="SM00956">
    <property type="entry name" value="RQC"/>
    <property type="match status" value="1"/>
</dbReference>
<evidence type="ECO:0000256" key="6">
    <source>
        <dbReference type="ARBA" id="ARBA00022763"/>
    </source>
</evidence>
<dbReference type="Gene3D" id="1.10.10.10">
    <property type="entry name" value="Winged helix-like DNA-binding domain superfamily/Winged helix DNA-binding domain"/>
    <property type="match status" value="1"/>
</dbReference>
<dbReference type="FunFam" id="3.40.50.300:FF:000156">
    <property type="entry name" value="ATP-dependent DNA helicase recQ"/>
    <property type="match status" value="1"/>
</dbReference>
<keyword evidence="4" id="KW-0479">Metal-binding</keyword>
<reference evidence="21 22" key="1">
    <citation type="submission" date="2019-01" db="EMBL/GenBank/DDBJ databases">
        <title>Draft genome sequence of Cellulomonas takizawaensis strain TKZ-21.</title>
        <authorList>
            <person name="Yamamura H."/>
            <person name="Hayashi T."/>
            <person name="Hamada M."/>
            <person name="Serisawa Y."/>
            <person name="Matsuyama K."/>
            <person name="Nakagawa Y."/>
            <person name="Otoguro M."/>
            <person name="Yanagida F."/>
            <person name="Hayakawa M."/>
        </authorList>
    </citation>
    <scope>NUCLEOTIDE SEQUENCE [LARGE SCALE GENOMIC DNA]</scope>
    <source>
        <strain evidence="21 22">NBRC12680</strain>
    </source>
</reference>
<dbReference type="GO" id="GO:0003677">
    <property type="term" value="F:DNA binding"/>
    <property type="evidence" value="ECO:0007669"/>
    <property type="project" value="UniProtKB-KW"/>
</dbReference>
<keyword evidence="5" id="KW-0547">Nucleotide-binding</keyword>
<evidence type="ECO:0000256" key="4">
    <source>
        <dbReference type="ARBA" id="ARBA00022723"/>
    </source>
</evidence>
<feature type="region of interest" description="Disordered" evidence="17">
    <location>
        <begin position="1"/>
        <end position="127"/>
    </location>
</feature>
<evidence type="ECO:0000259" key="18">
    <source>
        <dbReference type="PROSITE" id="PS50967"/>
    </source>
</evidence>
<dbReference type="Pfam" id="PF16124">
    <property type="entry name" value="RecQ_Zn_bind"/>
    <property type="match status" value="1"/>
</dbReference>
<evidence type="ECO:0000256" key="17">
    <source>
        <dbReference type="SAM" id="MobiDB-lite"/>
    </source>
</evidence>
<dbReference type="SUPFAM" id="SSF52540">
    <property type="entry name" value="P-loop containing nucleoside triphosphate hydrolases"/>
    <property type="match status" value="2"/>
</dbReference>
<dbReference type="InterPro" id="IPR027417">
    <property type="entry name" value="P-loop_NTPase"/>
</dbReference>
<comment type="cofactor">
    <cofactor evidence="1">
        <name>Mg(2+)</name>
        <dbReference type="ChEBI" id="CHEBI:18420"/>
    </cofactor>
</comment>
<dbReference type="Pfam" id="PF00271">
    <property type="entry name" value="Helicase_C"/>
    <property type="match status" value="1"/>
</dbReference>
<dbReference type="InterPro" id="IPR001650">
    <property type="entry name" value="Helicase_C-like"/>
</dbReference>
<comment type="cofactor">
    <cofactor evidence="2">
        <name>Zn(2+)</name>
        <dbReference type="ChEBI" id="CHEBI:29105"/>
    </cofactor>
</comment>
<comment type="caution">
    <text evidence="21">The sequence shown here is derived from an EMBL/GenBank/DDBJ whole genome shotgun (WGS) entry which is preliminary data.</text>
</comment>
<evidence type="ECO:0000256" key="16">
    <source>
        <dbReference type="NCBIfam" id="TIGR01389"/>
    </source>
</evidence>
<feature type="compositionally biased region" description="Low complexity" evidence="17">
    <location>
        <begin position="7"/>
        <end position="22"/>
    </location>
</feature>
<comment type="similarity">
    <text evidence="3">Belongs to the helicase family. RecQ subfamily.</text>
</comment>
<dbReference type="SUPFAM" id="SSF47819">
    <property type="entry name" value="HRDC-like"/>
    <property type="match status" value="1"/>
</dbReference>
<dbReference type="GO" id="GO:0006310">
    <property type="term" value="P:DNA recombination"/>
    <property type="evidence" value="ECO:0007669"/>
    <property type="project" value="UniProtKB-UniRule"/>
</dbReference>
<dbReference type="GO" id="GO:0005524">
    <property type="term" value="F:ATP binding"/>
    <property type="evidence" value="ECO:0007669"/>
    <property type="project" value="UniProtKB-KW"/>
</dbReference>
<gene>
    <name evidence="21" type="primary">recQ</name>
    <name evidence="21" type="ORF">CBZ_12920</name>
</gene>
<dbReference type="GO" id="GO:0009432">
    <property type="term" value="P:SOS response"/>
    <property type="evidence" value="ECO:0007669"/>
    <property type="project" value="UniProtKB-UniRule"/>
</dbReference>
<dbReference type="PROSITE" id="PS51192">
    <property type="entry name" value="HELICASE_ATP_BIND_1"/>
    <property type="match status" value="1"/>
</dbReference>
<dbReference type="InterPro" id="IPR010997">
    <property type="entry name" value="HRDC-like_sf"/>
</dbReference>
<evidence type="ECO:0000256" key="3">
    <source>
        <dbReference type="ARBA" id="ARBA00005446"/>
    </source>
</evidence>
<dbReference type="Gene3D" id="1.10.150.80">
    <property type="entry name" value="HRDC domain"/>
    <property type="match status" value="1"/>
</dbReference>
<keyword evidence="8 21" id="KW-0347">Helicase</keyword>
<feature type="compositionally biased region" description="Basic and acidic residues" evidence="17">
    <location>
        <begin position="622"/>
        <end position="635"/>
    </location>
</feature>
<dbReference type="PROSITE" id="PS51194">
    <property type="entry name" value="HELICASE_CTER"/>
    <property type="match status" value="1"/>
</dbReference>
<proteinExistence type="inferred from homology"/>
<dbReference type="GO" id="GO:0016787">
    <property type="term" value="F:hydrolase activity"/>
    <property type="evidence" value="ECO:0007669"/>
    <property type="project" value="UniProtKB-KW"/>
</dbReference>
<dbReference type="Pfam" id="PF00270">
    <property type="entry name" value="DEAD"/>
    <property type="match status" value="1"/>
</dbReference>
<dbReference type="CDD" id="cd18794">
    <property type="entry name" value="SF2_C_RecQ"/>
    <property type="match status" value="1"/>
</dbReference>
<dbReference type="InterPro" id="IPR014001">
    <property type="entry name" value="Helicase_ATP-bd"/>
</dbReference>
<dbReference type="InterPro" id="IPR036388">
    <property type="entry name" value="WH-like_DNA-bd_sf"/>
</dbReference>
<dbReference type="InterPro" id="IPR032284">
    <property type="entry name" value="RecQ_Zn-bd"/>
</dbReference>
<dbReference type="GO" id="GO:0005737">
    <property type="term" value="C:cytoplasm"/>
    <property type="evidence" value="ECO:0007669"/>
    <property type="project" value="TreeGrafter"/>
</dbReference>
<keyword evidence="14" id="KW-0413">Isomerase</keyword>
<keyword evidence="22" id="KW-1185">Reference proteome</keyword>
<keyword evidence="6" id="KW-0227">DNA damage</keyword>
<dbReference type="CDD" id="cd17920">
    <property type="entry name" value="DEXHc_RecQ"/>
    <property type="match status" value="1"/>
</dbReference>
<dbReference type="GO" id="GO:0009378">
    <property type="term" value="F:four-way junction helicase activity"/>
    <property type="evidence" value="ECO:0007669"/>
    <property type="project" value="TreeGrafter"/>
</dbReference>
<evidence type="ECO:0000256" key="14">
    <source>
        <dbReference type="ARBA" id="ARBA00023235"/>
    </source>
</evidence>
<dbReference type="FunFam" id="1.10.10.10:FF:000175">
    <property type="entry name" value="ATP-dependent DNA helicase RecQ"/>
    <property type="match status" value="1"/>
</dbReference>
<dbReference type="PANTHER" id="PTHR13710">
    <property type="entry name" value="DNA HELICASE RECQ FAMILY MEMBER"/>
    <property type="match status" value="1"/>
</dbReference>
<dbReference type="InterPro" id="IPR002121">
    <property type="entry name" value="HRDC_dom"/>
</dbReference>
<evidence type="ECO:0000256" key="5">
    <source>
        <dbReference type="ARBA" id="ARBA00022741"/>
    </source>
</evidence>
<dbReference type="Pfam" id="PF09382">
    <property type="entry name" value="RQC"/>
    <property type="match status" value="1"/>
</dbReference>
<dbReference type="InterPro" id="IPR006293">
    <property type="entry name" value="DNA_helicase_ATP-dep_RecQ_bac"/>
</dbReference>
<dbReference type="NCBIfam" id="TIGR01389">
    <property type="entry name" value="recQ"/>
    <property type="match status" value="1"/>
</dbReference>
<dbReference type="GO" id="GO:0030894">
    <property type="term" value="C:replisome"/>
    <property type="evidence" value="ECO:0007669"/>
    <property type="project" value="TreeGrafter"/>
</dbReference>
<feature type="domain" description="HRDC" evidence="18">
    <location>
        <begin position="655"/>
        <end position="731"/>
    </location>
</feature>
<name>A0A402DQ68_9CELL</name>
<evidence type="ECO:0000256" key="10">
    <source>
        <dbReference type="ARBA" id="ARBA00022840"/>
    </source>
</evidence>
<keyword evidence="10" id="KW-0067">ATP-binding</keyword>
<dbReference type="PROSITE" id="PS50967">
    <property type="entry name" value="HRDC"/>
    <property type="match status" value="1"/>
</dbReference>
<dbReference type="OrthoDB" id="9760034at2"/>
<feature type="compositionally biased region" description="Acidic residues" evidence="17">
    <location>
        <begin position="33"/>
        <end position="60"/>
    </location>
</feature>
<evidence type="ECO:0000256" key="1">
    <source>
        <dbReference type="ARBA" id="ARBA00001946"/>
    </source>
</evidence>
<protein>
    <recommendedName>
        <fullName evidence="16">DNA helicase RecQ</fullName>
        <ecNumber evidence="16">5.6.2.4</ecNumber>
    </recommendedName>
</protein>
<dbReference type="Proteomes" id="UP000289954">
    <property type="component" value="Unassembled WGS sequence"/>
</dbReference>
<evidence type="ECO:0000313" key="21">
    <source>
        <dbReference type="EMBL" id="GCE76236.1"/>
    </source>
</evidence>
<dbReference type="NCBIfam" id="TIGR00614">
    <property type="entry name" value="recQ_fam"/>
    <property type="match status" value="1"/>
</dbReference>
<dbReference type="GO" id="GO:0006281">
    <property type="term" value="P:DNA repair"/>
    <property type="evidence" value="ECO:0007669"/>
    <property type="project" value="UniProtKB-KW"/>
</dbReference>
<dbReference type="SMART" id="SM00341">
    <property type="entry name" value="HRDC"/>
    <property type="match status" value="1"/>
</dbReference>
<feature type="domain" description="Helicase ATP-binding" evidence="19">
    <location>
        <begin position="147"/>
        <end position="315"/>
    </location>
</feature>
<sequence>MPPGPARPASRAAASASWADDAPPLDEPPYDPAYDEPPFDAAYDEPPFDPAYDDVPPDDPGESRGGRSGGARPGRSASSGTRTSARGHREPDAQTVRYEAAHGAPVPGRARPRAVPEPDDGPRPTPQEVLQRVWGYDAFRGDQAEIIDTLVAGGDALVLMPTGGGKSLCYQVPSLVRPGTGIVVSPLIALMQDQVDALSALGVRAGFLNSTQQPHERRAVEQAFLDSELDLLYLAPERLRVPDTVDLLDQGRIALFAIDEAHCVSQWGHDFRPDYLQLSMVHERWPDVPRIALTATATAATHAEIASRLQLEDAKHFVASFDRPNIQYRIAPKDNPRAQLVDLLRSEHPGDAGIVYCLSRASVEQTADHLVAAGIPALPYHAGLDRQVRARNQARFLREDGLVMVATIAFGMGIDKPDVRFVAHLDLPKSVEGYYQETGRAGRDGLPSTAWLAYGLADVVQQRRMIDTSDGDAAHRRRLTQHLDAMLALCETVTCRRVQLLNYFGQSGEPCGNCDTCLTPPESWDGTVAAQKLLSTIVRLDQRNQRYGVGHLVDILRGKTTPRVQQLGHATLSTFGVGTDLSDGEWRGVVRQLLAMELLAVDTDGYGTLRLSPLSSEVLRGDREVRLRREPERTGRSRGGSSGRERRASVAADLSDDATERFERLRAWRAGAAKEQGVPAYVVFHDATLREIATRVPTSIEALGSISGVGATKLDRYGEGVLSALSDDTPA</sequence>
<dbReference type="AlphaFoldDB" id="A0A402DQ68"/>
<evidence type="ECO:0000256" key="8">
    <source>
        <dbReference type="ARBA" id="ARBA00022806"/>
    </source>
</evidence>
<keyword evidence="11" id="KW-0238">DNA-binding</keyword>
<dbReference type="InterPro" id="IPR018982">
    <property type="entry name" value="RQC_domain"/>
</dbReference>
<dbReference type="SMART" id="SM00490">
    <property type="entry name" value="HELICc"/>
    <property type="match status" value="1"/>
</dbReference>
<feature type="compositionally biased region" description="Low complexity" evidence="17">
    <location>
        <begin position="73"/>
        <end position="84"/>
    </location>
</feature>
<keyword evidence="13" id="KW-0234">DNA repair</keyword>
<evidence type="ECO:0000256" key="13">
    <source>
        <dbReference type="ARBA" id="ARBA00023204"/>
    </source>
</evidence>
<dbReference type="GO" id="GO:0006260">
    <property type="term" value="P:DNA replication"/>
    <property type="evidence" value="ECO:0007669"/>
    <property type="project" value="InterPro"/>
</dbReference>
<dbReference type="Pfam" id="PF00570">
    <property type="entry name" value="HRDC"/>
    <property type="match status" value="1"/>
</dbReference>
<dbReference type="Gene3D" id="3.40.50.300">
    <property type="entry name" value="P-loop containing nucleotide triphosphate hydrolases"/>
    <property type="match status" value="2"/>
</dbReference>
<dbReference type="EC" id="5.6.2.4" evidence="16"/>
<dbReference type="SMART" id="SM00487">
    <property type="entry name" value="DEXDc"/>
    <property type="match status" value="1"/>
</dbReference>